<comment type="caution">
    <text evidence="2">The sequence shown here is derived from an EMBL/GenBank/DDBJ whole genome shotgun (WGS) entry which is preliminary data.</text>
</comment>
<keyword evidence="3" id="KW-1185">Reference proteome</keyword>
<feature type="domain" description="Transcription regulator AsnC/Lrp ligand binding" evidence="1">
    <location>
        <begin position="6"/>
        <end position="77"/>
    </location>
</feature>
<evidence type="ECO:0000259" key="1">
    <source>
        <dbReference type="Pfam" id="PF01037"/>
    </source>
</evidence>
<dbReference type="InterPro" id="IPR019887">
    <property type="entry name" value="Tscrpt_reg_AsnC/Lrp_C"/>
</dbReference>
<reference evidence="2 3" key="1">
    <citation type="submission" date="2020-04" db="EMBL/GenBank/DDBJ databases">
        <title>Knoellia sp. isolate from air conditioner.</title>
        <authorList>
            <person name="Chea S."/>
            <person name="Kim D.-U."/>
        </authorList>
    </citation>
    <scope>NUCLEOTIDE SEQUENCE [LARGE SCALE GENOMIC DNA]</scope>
    <source>
        <strain evidence="2 3">DB2414S</strain>
    </source>
</reference>
<name>A0A849HBE8_9MICO</name>
<sequence length="94" mass="10047">MITAIVLVNADVDRIPEVAEAIAELEGVTEVYSVAGDADLIAMVRVAEHEQLNDVIAGRLNKVQGVIGTNTHIAFRTYSKHDLEAAFSLGLDGD</sequence>
<dbReference type="Pfam" id="PF01037">
    <property type="entry name" value="AsnC_trans_reg"/>
    <property type="match status" value="1"/>
</dbReference>
<evidence type="ECO:0000313" key="2">
    <source>
        <dbReference type="EMBL" id="NNM45255.1"/>
    </source>
</evidence>
<dbReference type="EMBL" id="JABEPQ010000001">
    <property type="protein sequence ID" value="NNM45255.1"/>
    <property type="molecule type" value="Genomic_DNA"/>
</dbReference>
<dbReference type="GO" id="GO:0043565">
    <property type="term" value="F:sequence-specific DNA binding"/>
    <property type="evidence" value="ECO:0007669"/>
    <property type="project" value="TreeGrafter"/>
</dbReference>
<proteinExistence type="predicted"/>
<dbReference type="SUPFAM" id="SSF54909">
    <property type="entry name" value="Dimeric alpha+beta barrel"/>
    <property type="match status" value="1"/>
</dbReference>
<dbReference type="InterPro" id="IPR011008">
    <property type="entry name" value="Dimeric_a/b-barrel"/>
</dbReference>
<evidence type="ECO:0000313" key="3">
    <source>
        <dbReference type="Proteomes" id="UP000588586"/>
    </source>
</evidence>
<dbReference type="AlphaFoldDB" id="A0A849HBE8"/>
<dbReference type="PANTHER" id="PTHR30154">
    <property type="entry name" value="LEUCINE-RESPONSIVE REGULATORY PROTEIN"/>
    <property type="match status" value="1"/>
</dbReference>
<accession>A0A849HBE8</accession>
<dbReference type="Gene3D" id="3.30.70.920">
    <property type="match status" value="1"/>
</dbReference>
<dbReference type="Proteomes" id="UP000588586">
    <property type="component" value="Unassembled WGS sequence"/>
</dbReference>
<dbReference type="GO" id="GO:0005829">
    <property type="term" value="C:cytosol"/>
    <property type="evidence" value="ECO:0007669"/>
    <property type="project" value="TreeGrafter"/>
</dbReference>
<dbReference type="GO" id="GO:0043200">
    <property type="term" value="P:response to amino acid"/>
    <property type="evidence" value="ECO:0007669"/>
    <property type="project" value="TreeGrafter"/>
</dbReference>
<protein>
    <submittedName>
        <fullName evidence="2">Lrp/AsnC ligand binding domain-containing protein</fullName>
    </submittedName>
</protein>
<organism evidence="2 3">
    <name type="scientific">Knoellia koreensis</name>
    <dbReference type="NCBI Taxonomy" id="2730921"/>
    <lineage>
        <taxon>Bacteria</taxon>
        <taxon>Bacillati</taxon>
        <taxon>Actinomycetota</taxon>
        <taxon>Actinomycetes</taxon>
        <taxon>Micrococcales</taxon>
        <taxon>Intrasporangiaceae</taxon>
        <taxon>Knoellia</taxon>
    </lineage>
</organism>
<dbReference type="PANTHER" id="PTHR30154:SF34">
    <property type="entry name" value="TRANSCRIPTIONAL REGULATOR AZLB"/>
    <property type="match status" value="1"/>
</dbReference>
<dbReference type="RefSeq" id="WP_171242298.1">
    <property type="nucleotide sequence ID" value="NZ_JABEPQ010000001.1"/>
</dbReference>
<gene>
    <name evidence="2" type="ORF">HJG52_04460</name>
</gene>